<proteinExistence type="predicted"/>
<dbReference type="RefSeq" id="WP_012465122.1">
    <property type="nucleotide sequence ID" value="NC_010803.1"/>
</dbReference>
<evidence type="ECO:0008006" key="3">
    <source>
        <dbReference type="Google" id="ProtNLM"/>
    </source>
</evidence>
<name>B3EEA7_CHLL2</name>
<reference evidence="1 2" key="1">
    <citation type="submission" date="2008-05" db="EMBL/GenBank/DDBJ databases">
        <title>Complete sequence of Chlorobium limicola DSM 245.</title>
        <authorList>
            <consortium name="US DOE Joint Genome Institute"/>
            <person name="Lucas S."/>
            <person name="Copeland A."/>
            <person name="Lapidus A."/>
            <person name="Glavina del Rio T."/>
            <person name="Dalin E."/>
            <person name="Tice H."/>
            <person name="Bruce D."/>
            <person name="Goodwin L."/>
            <person name="Pitluck S."/>
            <person name="Schmutz J."/>
            <person name="Larimer F."/>
            <person name="Land M."/>
            <person name="Hauser L."/>
            <person name="Kyrpides N."/>
            <person name="Ovchinnikova G."/>
            <person name="Zhao F."/>
            <person name="Li T."/>
            <person name="Liu Z."/>
            <person name="Overmann J."/>
            <person name="Bryant D.A."/>
            <person name="Richardson P."/>
        </authorList>
    </citation>
    <scope>NUCLEOTIDE SEQUENCE [LARGE SCALE GENOMIC DNA]</scope>
    <source>
        <strain evidence="2">DSM 245 / NBRC 103803 / 6330</strain>
    </source>
</reference>
<dbReference type="SUPFAM" id="SSF46894">
    <property type="entry name" value="C-terminal effector domain of the bipartite response regulators"/>
    <property type="match status" value="1"/>
</dbReference>
<dbReference type="Proteomes" id="UP000008841">
    <property type="component" value="Chromosome"/>
</dbReference>
<accession>B3EEA7</accession>
<dbReference type="Gene3D" id="1.10.10.10">
    <property type="entry name" value="Winged helix-like DNA-binding domain superfamily/Winged helix DNA-binding domain"/>
    <property type="match status" value="1"/>
</dbReference>
<dbReference type="KEGG" id="cli:Clim_0142"/>
<dbReference type="AlphaFoldDB" id="B3EEA7"/>
<dbReference type="EMBL" id="CP001097">
    <property type="protein sequence ID" value="ACD89241.1"/>
    <property type="molecule type" value="Genomic_DNA"/>
</dbReference>
<sequence length="421" mass="48403">MKKQQRHAVQQCPVSHLPVRTQPHWTVFHEHADYTVTFEVIGTDILHGQAIADHETVLDYMDNDLFQAVCDDLDLTGRDVFVMINLNPIRKIALSYKRDFANLVYNWGPLFSVLIVYNVHPEILPIIEGFASICPCNTRMEIADSYRNALLRISSHKKHSELSALPENTAGDRDDYQKKAFLCTLARMLWIDMLDYPVPVLNRDDSRYAYFLALEAFRKDLLAKEQEHQEKIGTLKRGADHEYEQHQIHVNAEIDLRKKNADGFSRIIEELKQIIAAKDAELAGISSIIEEKTGKLSRICEQISQATISPEQKNAMIRDCRNMIAADAAEQQIRMELTDTDTAFLALLQEKHPGLSEKELRISLLIKLNYDTREIARMSGLTKRGMETTRYRMHKKLGLEKHHSMKYYFSSLAENPPGNRP</sequence>
<dbReference type="HOGENOM" id="CLU_666820_0_0_10"/>
<dbReference type="InterPro" id="IPR016032">
    <property type="entry name" value="Sig_transdc_resp-reg_C-effctor"/>
</dbReference>
<dbReference type="GO" id="GO:0003677">
    <property type="term" value="F:DNA binding"/>
    <property type="evidence" value="ECO:0007669"/>
    <property type="project" value="InterPro"/>
</dbReference>
<dbReference type="GO" id="GO:0006355">
    <property type="term" value="P:regulation of DNA-templated transcription"/>
    <property type="evidence" value="ECO:0007669"/>
    <property type="project" value="InterPro"/>
</dbReference>
<gene>
    <name evidence="1" type="ordered locus">Clim_0142</name>
</gene>
<dbReference type="eggNOG" id="COG2197">
    <property type="taxonomic scope" value="Bacteria"/>
</dbReference>
<evidence type="ECO:0000313" key="1">
    <source>
        <dbReference type="EMBL" id="ACD89241.1"/>
    </source>
</evidence>
<organism evidence="1 2">
    <name type="scientific">Chlorobium limicola (strain DSM 245 / NBRC 103803 / 6330)</name>
    <dbReference type="NCBI Taxonomy" id="290315"/>
    <lineage>
        <taxon>Bacteria</taxon>
        <taxon>Pseudomonadati</taxon>
        <taxon>Chlorobiota</taxon>
        <taxon>Chlorobiia</taxon>
        <taxon>Chlorobiales</taxon>
        <taxon>Chlorobiaceae</taxon>
        <taxon>Chlorobium/Pelodictyon group</taxon>
        <taxon>Chlorobium</taxon>
    </lineage>
</organism>
<protein>
    <recommendedName>
        <fullName evidence="3">Transcriptional regulator</fullName>
    </recommendedName>
</protein>
<dbReference type="OrthoDB" id="1090267at2"/>
<dbReference type="STRING" id="290315.Clim_0142"/>
<evidence type="ECO:0000313" key="2">
    <source>
        <dbReference type="Proteomes" id="UP000008841"/>
    </source>
</evidence>
<dbReference type="InterPro" id="IPR036388">
    <property type="entry name" value="WH-like_DNA-bd_sf"/>
</dbReference>